<accession>A0A0D0WZQ5</accession>
<feature type="compositionally biased region" description="Gly residues" evidence="1">
    <location>
        <begin position="1"/>
        <end position="12"/>
    </location>
</feature>
<reference evidence="3 4" key="1">
    <citation type="submission" date="2015-01" db="EMBL/GenBank/DDBJ databases">
        <title>Sequencing and annotation of Micromonospora carbonacea strain JXNU-1 genome.</title>
        <authorList>
            <person name="Long Z."/>
            <person name="Huang Y."/>
            <person name="Jiang Y."/>
        </authorList>
    </citation>
    <scope>NUCLEOTIDE SEQUENCE [LARGE SCALE GENOMIC DNA]</scope>
    <source>
        <strain evidence="3 4">JXNU-1</strain>
    </source>
</reference>
<gene>
    <name evidence="3" type="ORF">TK50_17620</name>
</gene>
<sequence>MCSKGCPGGRQGPPGRSDGGCRRVSTVHQRGAGREPAAGDAADGPPPGDAYGGRAGDAYGGSGVDPFGRRGDDAAGRLRDERGCVVTALRLGWWMADAYHHAQTADLSAPQRRPGGPPAKLTNLTEMSGRRRLRMHLDGIDVALAQIAELTGTGATAPSTAATRAATPTDTTAAEATAALPAETTPAPVGEETAALLLALDDLNVDVLRWAMAANPRVGLAYRLGRSLADTVRHGEAEQVPWRFAGRQHEISRWLDELASVLPPYSAAVVRRSLRAWADAVTRALVGDPAEAGLDELARELRNQGDRWRNVLTGGLHPRDLLDEEDYAVVARNVIIRDRKLVVQAARGIFWPVLVPLLVVLFAVVGVSAAAAAGSPTTRAAVALVGLGAGLTAIWRTVSGPTLAVAGEVNRPLLEGELTVRMAGRVDGPLADARAAARTRRPRHPDQVPGGSKYVAGLTPADLP</sequence>
<dbReference type="AlphaFoldDB" id="A0A0D0WZQ5"/>
<comment type="caution">
    <text evidence="3">The sequence shown here is derived from an EMBL/GenBank/DDBJ whole genome shotgun (WGS) entry which is preliminary data.</text>
</comment>
<keyword evidence="2" id="KW-0812">Transmembrane</keyword>
<feature type="region of interest" description="Disordered" evidence="1">
    <location>
        <begin position="1"/>
        <end position="66"/>
    </location>
</feature>
<feature type="compositionally biased region" description="Low complexity" evidence="1">
    <location>
        <begin position="34"/>
        <end position="43"/>
    </location>
</feature>
<dbReference type="PATRIC" id="fig|47853.6.peg.3685"/>
<feature type="transmembrane region" description="Helical" evidence="2">
    <location>
        <begin position="349"/>
        <end position="373"/>
    </location>
</feature>
<evidence type="ECO:0000313" key="3">
    <source>
        <dbReference type="EMBL" id="KIR62775.1"/>
    </source>
</evidence>
<evidence type="ECO:0000313" key="4">
    <source>
        <dbReference type="Proteomes" id="UP000032254"/>
    </source>
</evidence>
<dbReference type="OrthoDB" id="3338618at2"/>
<protein>
    <submittedName>
        <fullName evidence="3">Uncharacterized protein</fullName>
    </submittedName>
</protein>
<keyword evidence="4" id="KW-1185">Reference proteome</keyword>
<proteinExistence type="predicted"/>
<organism evidence="3 4">
    <name type="scientific">Micromonospora haikouensis</name>
    <dbReference type="NCBI Taxonomy" id="686309"/>
    <lineage>
        <taxon>Bacteria</taxon>
        <taxon>Bacillati</taxon>
        <taxon>Actinomycetota</taxon>
        <taxon>Actinomycetes</taxon>
        <taxon>Micromonosporales</taxon>
        <taxon>Micromonosporaceae</taxon>
        <taxon>Micromonospora</taxon>
    </lineage>
</organism>
<evidence type="ECO:0000256" key="2">
    <source>
        <dbReference type="SAM" id="Phobius"/>
    </source>
</evidence>
<dbReference type="Proteomes" id="UP000032254">
    <property type="component" value="Unassembled WGS sequence"/>
</dbReference>
<feature type="region of interest" description="Disordered" evidence="1">
    <location>
        <begin position="434"/>
        <end position="464"/>
    </location>
</feature>
<keyword evidence="2" id="KW-1133">Transmembrane helix</keyword>
<dbReference type="EMBL" id="JXSX01000002">
    <property type="protein sequence ID" value="KIR62775.1"/>
    <property type="molecule type" value="Genomic_DNA"/>
</dbReference>
<feature type="compositionally biased region" description="Gly residues" evidence="1">
    <location>
        <begin position="50"/>
        <end position="63"/>
    </location>
</feature>
<keyword evidence="2" id="KW-0472">Membrane</keyword>
<name>A0A0D0WZQ5_9ACTN</name>
<evidence type="ECO:0000256" key="1">
    <source>
        <dbReference type="SAM" id="MobiDB-lite"/>
    </source>
</evidence>